<protein>
    <submittedName>
        <fullName evidence="2">Uncharacterized protein</fullName>
    </submittedName>
</protein>
<evidence type="ECO:0000313" key="2">
    <source>
        <dbReference type="EMBL" id="CBA27791.1"/>
    </source>
</evidence>
<dbReference type="EMBL" id="FN543104">
    <property type="protein sequence ID" value="CBA27791.1"/>
    <property type="molecule type" value="Genomic_DNA"/>
</dbReference>
<feature type="compositionally biased region" description="Basic residues" evidence="1">
    <location>
        <begin position="50"/>
        <end position="65"/>
    </location>
</feature>
<proteinExistence type="predicted"/>
<dbReference type="AlphaFoldDB" id="C9Y8F4"/>
<reference evidence="2" key="1">
    <citation type="journal article" date="2010" name="Nature">
        <title>The dynamic genome of Hydra.</title>
        <authorList>
            <person name="Chapman J.A."/>
            <person name="Kirkness E.F."/>
            <person name="Simakov O."/>
            <person name="Hampson S.E."/>
            <person name="Mitros T."/>
            <person name="Weinmaier T."/>
            <person name="Rattei T."/>
            <person name="Balasubramanian P.G."/>
            <person name="Borman J."/>
            <person name="Busam D."/>
            <person name="Disbennett K."/>
            <person name="Pfannkoch C."/>
            <person name="Sumin N."/>
            <person name="Sutton G."/>
            <person name="Viswanathan L."/>
            <person name="Walenz B."/>
            <person name="Goodstein D.M."/>
            <person name="Hellsten U."/>
            <person name="Kawashima T."/>
            <person name="Prochnik S.E."/>
            <person name="Putnam N.H."/>
            <person name="Shu S."/>
            <person name="Blumberg B."/>
            <person name="Dana C.E."/>
            <person name="Gee L."/>
            <person name="Kibler D.F."/>
            <person name="Law L."/>
            <person name="Lindgens D."/>
            <person name="Martinez D.E."/>
            <person name="Peng J."/>
            <person name="Wigge P.A."/>
            <person name="Bertulat B."/>
            <person name="Guder C."/>
            <person name="Nakamura Y."/>
            <person name="Ozbek S."/>
            <person name="Watanabe H."/>
            <person name="Khalturin K."/>
            <person name="Hemmrich G."/>
            <person name="Franke A."/>
            <person name="Augustin R."/>
            <person name="Fraune S."/>
            <person name="Hayakawa E."/>
            <person name="Hayakawa S."/>
            <person name="Hirose M."/>
            <person name="Hwang J."/>
            <person name="Ikeo K."/>
            <person name="Nishimiya-Fujisawa C."/>
            <person name="Ogura A."/>
            <person name="Takahashi T."/>
            <person name="Steinmetz P.R."/>
            <person name="Zhang X."/>
            <person name="Aufschnaiter R."/>
            <person name="Eder M.K."/>
            <person name="Gorny A.K."/>
            <person name="Salvenmoser W."/>
            <person name="Heimberg A.M."/>
            <person name="Wheeler B.M."/>
            <person name="Peterson K.J."/>
            <person name="Boettger A."/>
            <person name="Tischler P."/>
            <person name="Wolf A."/>
            <person name="Gojobori T."/>
            <person name="Remington K.A."/>
            <person name="Strausberg R.L."/>
            <person name="Venter J."/>
            <person name="Technau U."/>
            <person name="Hobmayer B."/>
            <person name="Bosch T.C."/>
            <person name="Holstein T.W."/>
            <person name="Fujisawa T."/>
            <person name="Bode H.R."/>
            <person name="David C.N."/>
            <person name="Rokhsar D.S."/>
            <person name="Steele R.E."/>
        </authorList>
    </citation>
    <scope>NUCLEOTIDE SEQUENCE</scope>
</reference>
<feature type="region of interest" description="Disordered" evidence="1">
    <location>
        <begin position="31"/>
        <end position="65"/>
    </location>
</feature>
<accession>C9Y8F4</accession>
<feature type="compositionally biased region" description="Basic and acidic residues" evidence="1">
    <location>
        <begin position="31"/>
        <end position="40"/>
    </location>
</feature>
<sequence length="65" mass="7208">MICLRVGVGAAGRSPQITESAWATERFAQVKEEPAKRAGDTEQNDLSPKRSAHRKTARIFKKVRA</sequence>
<name>C9Y8F4_CURXX</name>
<organism evidence="2">
    <name type="scientific">Curvibacter symbiont subsp. Hydra magnipapillata</name>
    <dbReference type="NCBI Taxonomy" id="667019"/>
    <lineage>
        <taxon>Bacteria</taxon>
        <taxon>Pseudomonadati</taxon>
        <taxon>Pseudomonadota</taxon>
        <taxon>Betaproteobacteria</taxon>
        <taxon>Burkholderiales</taxon>
        <taxon>Comamonadaceae</taxon>
        <taxon>Curvibacter</taxon>
    </lineage>
</organism>
<evidence type="ECO:0000256" key="1">
    <source>
        <dbReference type="SAM" id="MobiDB-lite"/>
    </source>
</evidence>
<gene>
    <name evidence="2" type="ORF">Csp_A04050</name>
</gene>